<dbReference type="PANTHER" id="PTHR12428">
    <property type="entry name" value="OXA1"/>
    <property type="match status" value="1"/>
</dbReference>
<dbReference type="EMBL" id="QSOE01000057">
    <property type="protein sequence ID" value="RGI86585.1"/>
    <property type="molecule type" value="Genomic_DNA"/>
</dbReference>
<evidence type="ECO:0000313" key="11">
    <source>
        <dbReference type="Proteomes" id="UP000262524"/>
    </source>
</evidence>
<keyword evidence="4 6" id="KW-0472">Membrane</keyword>
<dbReference type="AlphaFoldDB" id="A0A374NK93"/>
<evidence type="ECO:0000256" key="2">
    <source>
        <dbReference type="ARBA" id="ARBA00022692"/>
    </source>
</evidence>
<dbReference type="Proteomes" id="UP000283497">
    <property type="component" value="Unassembled WGS sequence"/>
</dbReference>
<dbReference type="Pfam" id="PF02096">
    <property type="entry name" value="60KD_IMP"/>
    <property type="match status" value="1"/>
</dbReference>
<evidence type="ECO:0000256" key="5">
    <source>
        <dbReference type="RuleBase" id="RU003945"/>
    </source>
</evidence>
<dbReference type="EMBL" id="QSEP01000055">
    <property type="protein sequence ID" value="RGZ82107.1"/>
    <property type="molecule type" value="Genomic_DNA"/>
</dbReference>
<dbReference type="PANTHER" id="PTHR12428:SF65">
    <property type="entry name" value="CYTOCHROME C OXIDASE ASSEMBLY PROTEIN COX18, MITOCHONDRIAL"/>
    <property type="match status" value="1"/>
</dbReference>
<evidence type="ECO:0000256" key="6">
    <source>
        <dbReference type="SAM" id="Phobius"/>
    </source>
</evidence>
<protein>
    <recommendedName>
        <fullName evidence="7">Membrane insertase YidC/Oxa/ALB C-terminal domain-containing protein</fullName>
    </recommendedName>
</protein>
<dbReference type="GO" id="GO:0005886">
    <property type="term" value="C:plasma membrane"/>
    <property type="evidence" value="ECO:0007669"/>
    <property type="project" value="TreeGrafter"/>
</dbReference>
<organism evidence="8 11">
    <name type="scientific">Anaerobutyricum hallii</name>
    <dbReference type="NCBI Taxonomy" id="39488"/>
    <lineage>
        <taxon>Bacteria</taxon>
        <taxon>Bacillati</taxon>
        <taxon>Bacillota</taxon>
        <taxon>Clostridia</taxon>
        <taxon>Lachnospirales</taxon>
        <taxon>Lachnospiraceae</taxon>
        <taxon>Anaerobutyricum</taxon>
    </lineage>
</organism>
<comment type="similarity">
    <text evidence="5">Belongs to the OXA1/ALB3/YidC family.</text>
</comment>
<dbReference type="InterPro" id="IPR001708">
    <property type="entry name" value="YidC/ALB3/OXA1/COX18"/>
</dbReference>
<dbReference type="EMBL" id="QRNJ01000003">
    <property type="protein sequence ID" value="RHK41740.1"/>
    <property type="molecule type" value="Genomic_DNA"/>
</dbReference>
<gene>
    <name evidence="10" type="ORF">DW068_01245</name>
    <name evidence="9" type="ORF">DW972_09230</name>
    <name evidence="8" type="ORF">DXD91_09300</name>
</gene>
<evidence type="ECO:0000313" key="12">
    <source>
        <dbReference type="Proteomes" id="UP000283497"/>
    </source>
</evidence>
<dbReference type="GO" id="GO:0032977">
    <property type="term" value="F:membrane insertase activity"/>
    <property type="evidence" value="ECO:0007669"/>
    <property type="project" value="InterPro"/>
</dbReference>
<reference evidence="11 12" key="1">
    <citation type="submission" date="2018-08" db="EMBL/GenBank/DDBJ databases">
        <title>A genome reference for cultivated species of the human gut microbiota.</title>
        <authorList>
            <person name="Zou Y."/>
            <person name="Xue W."/>
            <person name="Luo G."/>
        </authorList>
    </citation>
    <scope>NUCLEOTIDE SEQUENCE [LARGE SCALE GENOMIC DNA]</scope>
    <source>
        <strain evidence="10 12">AF45-14BH</strain>
        <strain evidence="9 13">AM48-23BH</strain>
        <strain evidence="8 11">TM10-1AC</strain>
    </source>
</reference>
<proteinExistence type="inferred from homology"/>
<evidence type="ECO:0000313" key="13">
    <source>
        <dbReference type="Proteomes" id="UP000286561"/>
    </source>
</evidence>
<dbReference type="GO" id="GO:0051205">
    <property type="term" value="P:protein insertion into membrane"/>
    <property type="evidence" value="ECO:0007669"/>
    <property type="project" value="TreeGrafter"/>
</dbReference>
<name>A0A374NK93_9FIRM</name>
<evidence type="ECO:0000313" key="8">
    <source>
        <dbReference type="EMBL" id="RGI86585.1"/>
    </source>
</evidence>
<evidence type="ECO:0000313" key="10">
    <source>
        <dbReference type="EMBL" id="RHK41740.1"/>
    </source>
</evidence>
<keyword evidence="2 5" id="KW-0812">Transmembrane</keyword>
<comment type="caution">
    <text evidence="8">The sequence shown here is derived from an EMBL/GenBank/DDBJ whole genome shotgun (WGS) entry which is preliminary data.</text>
</comment>
<dbReference type="Proteomes" id="UP000286561">
    <property type="component" value="Unassembled WGS sequence"/>
</dbReference>
<evidence type="ECO:0000313" key="9">
    <source>
        <dbReference type="EMBL" id="RGZ82107.1"/>
    </source>
</evidence>
<comment type="subcellular location">
    <subcellularLocation>
        <location evidence="1 5">Membrane</location>
        <topology evidence="1 5">Multi-pass membrane protein</topology>
    </subcellularLocation>
</comment>
<evidence type="ECO:0000259" key="7">
    <source>
        <dbReference type="Pfam" id="PF02096"/>
    </source>
</evidence>
<evidence type="ECO:0000256" key="1">
    <source>
        <dbReference type="ARBA" id="ARBA00004141"/>
    </source>
</evidence>
<accession>A0A374NK93</accession>
<feature type="domain" description="Membrane insertase YidC/Oxa/ALB C-terminal" evidence="7">
    <location>
        <begin position="38"/>
        <end position="109"/>
    </location>
</feature>
<evidence type="ECO:0000256" key="4">
    <source>
        <dbReference type="ARBA" id="ARBA00023136"/>
    </source>
</evidence>
<sequence length="113" mass="13156">MLLTQSTTPIIGWIATLLGYVMEFIFYCLNFIGIQNIGLCIIIFTIIVRLLMLPLTIKQQKFAKISQVMQPEINKIQRKYRNKTDQASMMKQNEEIQKVYEKYGTNPTVDVFS</sequence>
<feature type="transmembrane region" description="Helical" evidence="6">
    <location>
        <begin position="24"/>
        <end position="51"/>
    </location>
</feature>
<keyword evidence="3 6" id="KW-1133">Transmembrane helix</keyword>
<dbReference type="InterPro" id="IPR028055">
    <property type="entry name" value="YidC/Oxa/ALB_C"/>
</dbReference>
<evidence type="ECO:0000256" key="3">
    <source>
        <dbReference type="ARBA" id="ARBA00022989"/>
    </source>
</evidence>
<dbReference type="Proteomes" id="UP000262524">
    <property type="component" value="Unassembled WGS sequence"/>
</dbReference>